<reference evidence="1 4" key="2">
    <citation type="submission" date="2021-01" db="EMBL/GenBank/DDBJ databases">
        <title>Whole genome shotgun sequence of Cellulomonas oligotrophica NBRC 109435.</title>
        <authorList>
            <person name="Komaki H."/>
            <person name="Tamura T."/>
        </authorList>
    </citation>
    <scope>NUCLEOTIDE SEQUENCE [LARGE SCALE GENOMIC DNA]</scope>
    <source>
        <strain evidence="1 4">NBRC 109435</strain>
    </source>
</reference>
<evidence type="ECO:0000313" key="1">
    <source>
        <dbReference type="EMBL" id="GIG34284.1"/>
    </source>
</evidence>
<gene>
    <name evidence="2" type="ORF">BKA21_001751</name>
    <name evidence="1" type="ORF">Col01nite_34430</name>
</gene>
<comment type="caution">
    <text evidence="2">The sequence shown here is derived from an EMBL/GenBank/DDBJ whole genome shotgun (WGS) entry which is preliminary data.</text>
</comment>
<dbReference type="InterPro" id="IPR006175">
    <property type="entry name" value="YjgF/YER057c/UK114"/>
</dbReference>
<dbReference type="EMBL" id="BONN01000015">
    <property type="protein sequence ID" value="GIG34284.1"/>
    <property type="molecule type" value="Genomic_DNA"/>
</dbReference>
<evidence type="ECO:0000313" key="2">
    <source>
        <dbReference type="EMBL" id="NYD86202.1"/>
    </source>
</evidence>
<reference evidence="2 3" key="1">
    <citation type="submission" date="2020-07" db="EMBL/GenBank/DDBJ databases">
        <title>Sequencing the genomes of 1000 actinobacteria strains.</title>
        <authorList>
            <person name="Klenk H.-P."/>
        </authorList>
    </citation>
    <scope>NUCLEOTIDE SEQUENCE [LARGE SCALE GENOMIC DNA]</scope>
    <source>
        <strain evidence="2 3">DSM 24482</strain>
    </source>
</reference>
<name>A0A7Y9FFT8_9CELL</name>
<dbReference type="AlphaFoldDB" id="A0A7Y9FFT8"/>
<evidence type="ECO:0000313" key="4">
    <source>
        <dbReference type="Proteomes" id="UP000618382"/>
    </source>
</evidence>
<proteinExistence type="predicted"/>
<evidence type="ECO:0000313" key="3">
    <source>
        <dbReference type="Proteomes" id="UP000577956"/>
    </source>
</evidence>
<dbReference type="InterPro" id="IPR035959">
    <property type="entry name" value="RutC-like_sf"/>
</dbReference>
<dbReference type="EMBL" id="JACCBK010000001">
    <property type="protein sequence ID" value="NYD86202.1"/>
    <property type="molecule type" value="Genomic_DNA"/>
</dbReference>
<dbReference type="PANTHER" id="PTHR43857:SF1">
    <property type="entry name" value="YJGH FAMILY PROTEIN"/>
    <property type="match status" value="1"/>
</dbReference>
<dbReference type="Proteomes" id="UP000618382">
    <property type="component" value="Unassembled WGS sequence"/>
</dbReference>
<keyword evidence="4" id="KW-1185">Reference proteome</keyword>
<protein>
    <submittedName>
        <fullName evidence="1 2">Enamine deaminase RidA</fullName>
    </submittedName>
</protein>
<dbReference type="RefSeq" id="WP_140457869.1">
    <property type="nucleotide sequence ID" value="NZ_BAABFI010000001.1"/>
</dbReference>
<dbReference type="SUPFAM" id="SSF55298">
    <property type="entry name" value="YjgF-like"/>
    <property type="match status" value="1"/>
</dbReference>
<organism evidence="2 3">
    <name type="scientific">Cellulomonas oligotrophica</name>
    <dbReference type="NCBI Taxonomy" id="931536"/>
    <lineage>
        <taxon>Bacteria</taxon>
        <taxon>Bacillati</taxon>
        <taxon>Actinomycetota</taxon>
        <taxon>Actinomycetes</taxon>
        <taxon>Micrococcales</taxon>
        <taxon>Cellulomonadaceae</taxon>
        <taxon>Cellulomonas</taxon>
    </lineage>
</organism>
<sequence>MTVHLSSPEGLMQPVPYHHVAVATGTRQVHVAGQIARSADGTPLAPGDLAGQVAHALRSTRTALAGVGAGFEDVVRLTFFVTGWSPDKIEPFMRGVESVAEEIGLPLPMPPASLIGVDMLFEPDVLVEVEATAVLD</sequence>
<dbReference type="Pfam" id="PF01042">
    <property type="entry name" value="Ribonuc_L-PSP"/>
    <property type="match status" value="1"/>
</dbReference>
<dbReference type="Gene3D" id="3.30.1330.40">
    <property type="entry name" value="RutC-like"/>
    <property type="match status" value="1"/>
</dbReference>
<dbReference type="Proteomes" id="UP000577956">
    <property type="component" value="Unassembled WGS sequence"/>
</dbReference>
<accession>A0A7Y9FFT8</accession>
<dbReference type="PANTHER" id="PTHR43857">
    <property type="entry name" value="BLR7761 PROTEIN"/>
    <property type="match status" value="1"/>
</dbReference>